<evidence type="ECO:0000313" key="1">
    <source>
        <dbReference type="EMBL" id="MBA0725099.1"/>
    </source>
</evidence>
<protein>
    <submittedName>
        <fullName evidence="1">Uncharacterized protein</fullName>
    </submittedName>
</protein>
<gene>
    <name evidence="1" type="ORF">Golax_021712</name>
</gene>
<accession>A0A7J9ANV5</accession>
<organism evidence="1 2">
    <name type="scientific">Gossypium laxum</name>
    <dbReference type="NCBI Taxonomy" id="34288"/>
    <lineage>
        <taxon>Eukaryota</taxon>
        <taxon>Viridiplantae</taxon>
        <taxon>Streptophyta</taxon>
        <taxon>Embryophyta</taxon>
        <taxon>Tracheophyta</taxon>
        <taxon>Spermatophyta</taxon>
        <taxon>Magnoliopsida</taxon>
        <taxon>eudicotyledons</taxon>
        <taxon>Gunneridae</taxon>
        <taxon>Pentapetalae</taxon>
        <taxon>rosids</taxon>
        <taxon>malvids</taxon>
        <taxon>Malvales</taxon>
        <taxon>Malvaceae</taxon>
        <taxon>Malvoideae</taxon>
        <taxon>Gossypium</taxon>
    </lineage>
</organism>
<reference evidence="1 2" key="1">
    <citation type="journal article" date="2019" name="Genome Biol. Evol.">
        <title>Insights into the evolution of the New World diploid cottons (Gossypium, subgenus Houzingenia) based on genome sequencing.</title>
        <authorList>
            <person name="Grover C.E."/>
            <person name="Arick M.A. 2nd"/>
            <person name="Thrash A."/>
            <person name="Conover J.L."/>
            <person name="Sanders W.S."/>
            <person name="Peterson D.G."/>
            <person name="Frelichowski J.E."/>
            <person name="Scheffler J.A."/>
            <person name="Scheffler B.E."/>
            <person name="Wendel J.F."/>
        </authorList>
    </citation>
    <scope>NUCLEOTIDE SEQUENCE [LARGE SCALE GENOMIC DNA]</scope>
    <source>
        <strain evidence="1">4</strain>
        <tissue evidence="1">Leaf</tissue>
    </source>
</reference>
<evidence type="ECO:0000313" key="2">
    <source>
        <dbReference type="Proteomes" id="UP000593574"/>
    </source>
</evidence>
<dbReference type="Proteomes" id="UP000593574">
    <property type="component" value="Unassembled WGS sequence"/>
</dbReference>
<dbReference type="AlphaFoldDB" id="A0A7J9ANV5"/>
<comment type="caution">
    <text evidence="1">The sequence shown here is derived from an EMBL/GenBank/DDBJ whole genome shotgun (WGS) entry which is preliminary data.</text>
</comment>
<proteinExistence type="predicted"/>
<dbReference type="EMBL" id="JABEZV010000011">
    <property type="protein sequence ID" value="MBA0725099.1"/>
    <property type="molecule type" value="Genomic_DNA"/>
</dbReference>
<keyword evidence="2" id="KW-1185">Reference proteome</keyword>
<name>A0A7J9ANV5_9ROSI</name>
<feature type="non-terminal residue" evidence="1">
    <location>
        <position position="28"/>
    </location>
</feature>
<sequence>MDFIEILDKQIDSCLRVSPNRSMSGFIK</sequence>